<dbReference type="InterPro" id="IPR043504">
    <property type="entry name" value="Peptidase_S1_PA_chymotrypsin"/>
</dbReference>
<proteinExistence type="evidence at transcript level"/>
<protein>
    <submittedName>
        <fullName evidence="1">Mucin-22-like protein</fullName>
    </submittedName>
</protein>
<name>A0A7D5AW52_LOCMI</name>
<accession>A0A7D5AW52</accession>
<sequence>MGVSTCGNGSGYCLLGLDCTLDDDFVADTSGGHCRGLLTAFTPSAHFVCCRYAMDAAPEEADDADDVDDADATDQTEAAATVSITTAAPQHALPDVQKANGSAAATTTTKVEQNFVALNDKANIPGINFFVEPENRRDQEQRIHNTDTYSADQGSRINDFVEYFNTFLEKNTYMYDPADEYSQEMTTADQKPFVPEQHSNVAQPYFEINSRPGYVDNNEQAALRDDKLLFKIDRLVGQYLPLCCIADSDTNEEKGKSDEKFQAFGTQFLLQVGEKGRKKDGNGRERPMVHPCWMVFLQDIRNSNIICAGAVIANNVVLTTATCATRLLATGISYVGLIGINKQIRSVSIHEDFITSRNQQLKNNIGAVHTEMCSRVVDIQPGINHTFHIKCERSPENEEQVLAGSPLICEGILSGIAVHSEGDDVHFVAVTPYAIQQLSICQCYNDETQDGITSGSDCKTAAGGK</sequence>
<dbReference type="InterPro" id="IPR009003">
    <property type="entry name" value="Peptidase_S1_PA"/>
</dbReference>
<dbReference type="Gene3D" id="2.40.10.10">
    <property type="entry name" value="Trypsin-like serine proteases"/>
    <property type="match status" value="1"/>
</dbReference>
<evidence type="ECO:0000313" key="1">
    <source>
        <dbReference type="EMBL" id="QKV49923.1"/>
    </source>
</evidence>
<dbReference type="SUPFAM" id="SSF50494">
    <property type="entry name" value="Trypsin-like serine proteases"/>
    <property type="match status" value="1"/>
</dbReference>
<organism evidence="1">
    <name type="scientific">Locusta migratoria</name>
    <name type="common">Migratory locust</name>
    <dbReference type="NCBI Taxonomy" id="7004"/>
    <lineage>
        <taxon>Eukaryota</taxon>
        <taxon>Metazoa</taxon>
        <taxon>Ecdysozoa</taxon>
        <taxon>Arthropoda</taxon>
        <taxon>Hexapoda</taxon>
        <taxon>Insecta</taxon>
        <taxon>Pterygota</taxon>
        <taxon>Neoptera</taxon>
        <taxon>Polyneoptera</taxon>
        <taxon>Orthoptera</taxon>
        <taxon>Caelifera</taxon>
        <taxon>Acrididea</taxon>
        <taxon>Acridomorpha</taxon>
        <taxon>Acridoidea</taxon>
        <taxon>Acrididae</taxon>
        <taxon>Oedipodinae</taxon>
        <taxon>Locusta</taxon>
    </lineage>
</organism>
<dbReference type="AlphaFoldDB" id="A0A7D5AW52"/>
<reference evidence="1" key="1">
    <citation type="journal article" date="2020" name="Insect Biochem. Mol. Biol.">
        <title>Mucin family genes are essential for the growth and development of the migratory locust, Locusta migratoria.</title>
        <authorList>
            <person name="Zhao X."/>
            <person name="Zhang J."/>
            <person name="Yang J."/>
            <person name="Niu N."/>
            <person name="Zhang J."/>
            <person name="Yang Q."/>
        </authorList>
    </citation>
    <scope>NUCLEOTIDE SEQUENCE</scope>
</reference>
<dbReference type="EMBL" id="MN918713">
    <property type="protein sequence ID" value="QKV49923.1"/>
    <property type="molecule type" value="mRNA"/>
</dbReference>